<dbReference type="Proteomes" id="UP000199603">
    <property type="component" value="Unassembled WGS sequence"/>
</dbReference>
<dbReference type="GO" id="GO:0006355">
    <property type="term" value="P:regulation of DNA-templated transcription"/>
    <property type="evidence" value="ECO:0007669"/>
    <property type="project" value="InterPro"/>
</dbReference>
<evidence type="ECO:0000256" key="1">
    <source>
        <dbReference type="ARBA" id="ARBA00022553"/>
    </source>
</evidence>
<dbReference type="InterPro" id="IPR000792">
    <property type="entry name" value="Tscrpt_reg_LuxR_C"/>
</dbReference>
<feature type="modified residue" description="4-aspartylphosphate" evidence="5">
    <location>
        <position position="66"/>
    </location>
</feature>
<dbReference type="InterPro" id="IPR016032">
    <property type="entry name" value="Sig_transdc_resp-reg_C-effctor"/>
</dbReference>
<dbReference type="Pfam" id="PF00072">
    <property type="entry name" value="Response_reg"/>
    <property type="match status" value="1"/>
</dbReference>
<dbReference type="Gene3D" id="3.40.50.2300">
    <property type="match status" value="1"/>
</dbReference>
<sequence length="224" mass="23793">MSVQEPGSTSPRSALLVDDLAPARAWLRAALSEAFAGIDIHEAGDIAEANRVLARLPAPPALALIDLGLPDGNGTRIIESLQRSGAATLCVVSTVFDDDAHVFPALRAGAQGYVLKDLPARELARMLRGILDGQPPLSPSIARRLLRQFQRPETPANTTASEALTAREAEVLQLIAKGYTVQQTAAALGLSPHTTSGYVKDIYRKLRVNSRAEATLEAAKMGLV</sequence>
<dbReference type="InterPro" id="IPR011006">
    <property type="entry name" value="CheY-like_superfamily"/>
</dbReference>
<evidence type="ECO:0000256" key="2">
    <source>
        <dbReference type="ARBA" id="ARBA00023015"/>
    </source>
</evidence>
<dbReference type="SUPFAM" id="SSF46894">
    <property type="entry name" value="C-terminal effector domain of the bipartite response regulators"/>
    <property type="match status" value="1"/>
</dbReference>
<keyword evidence="1 5" id="KW-0597">Phosphoprotein</keyword>
<dbReference type="CDD" id="cd17535">
    <property type="entry name" value="REC_NarL-like"/>
    <property type="match status" value="1"/>
</dbReference>
<evidence type="ECO:0000313" key="9">
    <source>
        <dbReference type="Proteomes" id="UP000199603"/>
    </source>
</evidence>
<dbReference type="InterPro" id="IPR001789">
    <property type="entry name" value="Sig_transdc_resp-reg_receiver"/>
</dbReference>
<evidence type="ECO:0000259" key="6">
    <source>
        <dbReference type="PROSITE" id="PS50043"/>
    </source>
</evidence>
<dbReference type="AlphaFoldDB" id="A0A1G6S6D0"/>
<dbReference type="STRING" id="265719.SAMN04488509_101326"/>
<keyword evidence="9" id="KW-1185">Reference proteome</keyword>
<dbReference type="PROSITE" id="PS50110">
    <property type="entry name" value="RESPONSE_REGULATORY"/>
    <property type="match status" value="1"/>
</dbReference>
<evidence type="ECO:0000259" key="7">
    <source>
        <dbReference type="PROSITE" id="PS50110"/>
    </source>
</evidence>
<evidence type="ECO:0000256" key="5">
    <source>
        <dbReference type="PROSITE-ProRule" id="PRU00169"/>
    </source>
</evidence>
<evidence type="ECO:0000256" key="4">
    <source>
        <dbReference type="ARBA" id="ARBA00023163"/>
    </source>
</evidence>
<feature type="domain" description="Response regulatory" evidence="7">
    <location>
        <begin position="13"/>
        <end position="131"/>
    </location>
</feature>
<dbReference type="InterPro" id="IPR039420">
    <property type="entry name" value="WalR-like"/>
</dbReference>
<dbReference type="Pfam" id="PF00196">
    <property type="entry name" value="GerE"/>
    <property type="match status" value="1"/>
</dbReference>
<dbReference type="InterPro" id="IPR058245">
    <property type="entry name" value="NreC/VraR/RcsB-like_REC"/>
</dbReference>
<dbReference type="GO" id="GO:0003677">
    <property type="term" value="F:DNA binding"/>
    <property type="evidence" value="ECO:0007669"/>
    <property type="project" value="UniProtKB-KW"/>
</dbReference>
<proteinExistence type="predicted"/>
<dbReference type="EMBL" id="FNAG01000001">
    <property type="protein sequence ID" value="SDD12244.1"/>
    <property type="molecule type" value="Genomic_DNA"/>
</dbReference>
<keyword evidence="3" id="KW-0238">DNA-binding</keyword>
<reference evidence="8 9" key="1">
    <citation type="submission" date="2016-10" db="EMBL/GenBank/DDBJ databases">
        <authorList>
            <person name="de Groot N.N."/>
        </authorList>
    </citation>
    <scope>NUCLEOTIDE SEQUENCE [LARGE SCALE GENOMIC DNA]</scope>
    <source>
        <strain evidence="8 9">DSM 16957</strain>
    </source>
</reference>
<gene>
    <name evidence="8" type="ORF">SAMN04488509_101326</name>
</gene>
<dbReference type="OrthoDB" id="9796655at2"/>
<evidence type="ECO:0000313" key="8">
    <source>
        <dbReference type="EMBL" id="SDD12244.1"/>
    </source>
</evidence>
<keyword evidence="2" id="KW-0805">Transcription regulation</keyword>
<feature type="domain" description="HTH luxR-type" evidence="6">
    <location>
        <begin position="157"/>
        <end position="222"/>
    </location>
</feature>
<dbReference type="SUPFAM" id="SSF52172">
    <property type="entry name" value="CheY-like"/>
    <property type="match status" value="1"/>
</dbReference>
<protein>
    <submittedName>
        <fullName evidence="8">Two component transcriptional regulator, LuxR family</fullName>
    </submittedName>
</protein>
<dbReference type="GO" id="GO:0000160">
    <property type="term" value="P:phosphorelay signal transduction system"/>
    <property type="evidence" value="ECO:0007669"/>
    <property type="project" value="InterPro"/>
</dbReference>
<evidence type="ECO:0000256" key="3">
    <source>
        <dbReference type="ARBA" id="ARBA00023125"/>
    </source>
</evidence>
<dbReference type="PROSITE" id="PS50043">
    <property type="entry name" value="HTH_LUXR_2"/>
    <property type="match status" value="1"/>
</dbReference>
<organism evidence="8 9">
    <name type="scientific">Aquimonas voraii</name>
    <dbReference type="NCBI Taxonomy" id="265719"/>
    <lineage>
        <taxon>Bacteria</taxon>
        <taxon>Pseudomonadati</taxon>
        <taxon>Pseudomonadota</taxon>
        <taxon>Gammaproteobacteria</taxon>
        <taxon>Lysobacterales</taxon>
        <taxon>Lysobacteraceae</taxon>
        <taxon>Aquimonas</taxon>
    </lineage>
</organism>
<dbReference type="PRINTS" id="PR00038">
    <property type="entry name" value="HTHLUXR"/>
</dbReference>
<dbReference type="SMART" id="SM00421">
    <property type="entry name" value="HTH_LUXR"/>
    <property type="match status" value="1"/>
</dbReference>
<keyword evidence="4" id="KW-0804">Transcription</keyword>
<dbReference type="PANTHER" id="PTHR43214:SF41">
    <property type="entry name" value="NITRATE_NITRITE RESPONSE REGULATOR PROTEIN NARP"/>
    <property type="match status" value="1"/>
</dbReference>
<dbReference type="RefSeq" id="WP_091238011.1">
    <property type="nucleotide sequence ID" value="NZ_FNAG01000001.1"/>
</dbReference>
<dbReference type="SMART" id="SM00448">
    <property type="entry name" value="REC"/>
    <property type="match status" value="1"/>
</dbReference>
<dbReference type="PANTHER" id="PTHR43214">
    <property type="entry name" value="TWO-COMPONENT RESPONSE REGULATOR"/>
    <property type="match status" value="1"/>
</dbReference>
<dbReference type="CDD" id="cd06170">
    <property type="entry name" value="LuxR_C_like"/>
    <property type="match status" value="1"/>
</dbReference>
<name>A0A1G6S6D0_9GAMM</name>
<accession>A0A1G6S6D0</accession>